<name>A0A5C3PA49_9APHY</name>
<protein>
    <submittedName>
        <fullName evidence="1">Uncharacterized protein</fullName>
    </submittedName>
</protein>
<accession>A0A5C3PA49</accession>
<organism evidence="1 2">
    <name type="scientific">Polyporus arcularius HHB13444</name>
    <dbReference type="NCBI Taxonomy" id="1314778"/>
    <lineage>
        <taxon>Eukaryota</taxon>
        <taxon>Fungi</taxon>
        <taxon>Dikarya</taxon>
        <taxon>Basidiomycota</taxon>
        <taxon>Agaricomycotina</taxon>
        <taxon>Agaricomycetes</taxon>
        <taxon>Polyporales</taxon>
        <taxon>Polyporaceae</taxon>
        <taxon>Polyporus</taxon>
    </lineage>
</organism>
<dbReference type="Proteomes" id="UP000308197">
    <property type="component" value="Unassembled WGS sequence"/>
</dbReference>
<evidence type="ECO:0000313" key="2">
    <source>
        <dbReference type="Proteomes" id="UP000308197"/>
    </source>
</evidence>
<dbReference type="AlphaFoldDB" id="A0A5C3PA49"/>
<dbReference type="InParanoid" id="A0A5C3PA49"/>
<sequence>MHSVHLDVIWDANAYVARAIVLGLTYGQSLRSNSGAYKTWYRNVVHDHRTLPPAAASSIRPPGSGTMRFSAAPIIPTSSNFKGGRRITPRRRGLFTISTPGSNCTAPGVATTLRETGSLRTLHPSCRHHV</sequence>
<keyword evidence="2" id="KW-1185">Reference proteome</keyword>
<reference evidence="1 2" key="1">
    <citation type="journal article" date="2019" name="Nat. Ecol. Evol.">
        <title>Megaphylogeny resolves global patterns of mushroom evolution.</title>
        <authorList>
            <person name="Varga T."/>
            <person name="Krizsan K."/>
            <person name="Foldi C."/>
            <person name="Dima B."/>
            <person name="Sanchez-Garcia M."/>
            <person name="Sanchez-Ramirez S."/>
            <person name="Szollosi G.J."/>
            <person name="Szarkandi J.G."/>
            <person name="Papp V."/>
            <person name="Albert L."/>
            <person name="Andreopoulos W."/>
            <person name="Angelini C."/>
            <person name="Antonin V."/>
            <person name="Barry K.W."/>
            <person name="Bougher N.L."/>
            <person name="Buchanan P."/>
            <person name="Buyck B."/>
            <person name="Bense V."/>
            <person name="Catcheside P."/>
            <person name="Chovatia M."/>
            <person name="Cooper J."/>
            <person name="Damon W."/>
            <person name="Desjardin D."/>
            <person name="Finy P."/>
            <person name="Geml J."/>
            <person name="Haridas S."/>
            <person name="Hughes K."/>
            <person name="Justo A."/>
            <person name="Karasinski D."/>
            <person name="Kautmanova I."/>
            <person name="Kiss B."/>
            <person name="Kocsube S."/>
            <person name="Kotiranta H."/>
            <person name="LaButti K.M."/>
            <person name="Lechner B.E."/>
            <person name="Liimatainen K."/>
            <person name="Lipzen A."/>
            <person name="Lukacs Z."/>
            <person name="Mihaltcheva S."/>
            <person name="Morgado L.N."/>
            <person name="Niskanen T."/>
            <person name="Noordeloos M.E."/>
            <person name="Ohm R.A."/>
            <person name="Ortiz-Santana B."/>
            <person name="Ovrebo C."/>
            <person name="Racz N."/>
            <person name="Riley R."/>
            <person name="Savchenko A."/>
            <person name="Shiryaev A."/>
            <person name="Soop K."/>
            <person name="Spirin V."/>
            <person name="Szebenyi C."/>
            <person name="Tomsovsky M."/>
            <person name="Tulloss R.E."/>
            <person name="Uehling J."/>
            <person name="Grigoriev I.V."/>
            <person name="Vagvolgyi C."/>
            <person name="Papp T."/>
            <person name="Martin F.M."/>
            <person name="Miettinen O."/>
            <person name="Hibbett D.S."/>
            <person name="Nagy L.G."/>
        </authorList>
    </citation>
    <scope>NUCLEOTIDE SEQUENCE [LARGE SCALE GENOMIC DNA]</scope>
    <source>
        <strain evidence="1 2">HHB13444</strain>
    </source>
</reference>
<dbReference type="EMBL" id="ML211459">
    <property type="protein sequence ID" value="TFK82683.1"/>
    <property type="molecule type" value="Genomic_DNA"/>
</dbReference>
<evidence type="ECO:0000313" key="1">
    <source>
        <dbReference type="EMBL" id="TFK82683.1"/>
    </source>
</evidence>
<gene>
    <name evidence="1" type="ORF">K466DRAFT_289698</name>
</gene>
<proteinExistence type="predicted"/>